<protein>
    <submittedName>
        <fullName evidence="4">Transposase family protein</fullName>
    </submittedName>
</protein>
<evidence type="ECO:0000313" key="5">
    <source>
        <dbReference type="Proteomes" id="UP001631957"/>
    </source>
</evidence>
<dbReference type="InterPro" id="IPR027806">
    <property type="entry name" value="HARBI1_dom"/>
</dbReference>
<feature type="domain" description="DDE Tnp4" evidence="3">
    <location>
        <begin position="22"/>
        <end position="104"/>
    </location>
</feature>
<evidence type="ECO:0000313" key="4">
    <source>
        <dbReference type="EMBL" id="MFM9615498.1"/>
    </source>
</evidence>
<dbReference type="RefSeq" id="WP_409123951.1">
    <property type="nucleotide sequence ID" value="NZ_JBJVNI010000036.1"/>
</dbReference>
<evidence type="ECO:0000259" key="3">
    <source>
        <dbReference type="Pfam" id="PF13359"/>
    </source>
</evidence>
<dbReference type="Proteomes" id="UP001631957">
    <property type="component" value="Unassembled WGS sequence"/>
</dbReference>
<organism evidence="4 5">
    <name type="scientific">Streptomyces niveiscabiei</name>
    <dbReference type="NCBI Taxonomy" id="164115"/>
    <lineage>
        <taxon>Bacteria</taxon>
        <taxon>Bacillati</taxon>
        <taxon>Actinomycetota</taxon>
        <taxon>Actinomycetes</taxon>
        <taxon>Kitasatosporales</taxon>
        <taxon>Streptomycetaceae</taxon>
        <taxon>Streptomyces</taxon>
    </lineage>
</organism>
<evidence type="ECO:0000256" key="1">
    <source>
        <dbReference type="ARBA" id="ARBA00001968"/>
    </source>
</evidence>
<proteinExistence type="predicted"/>
<comment type="cofactor">
    <cofactor evidence="1">
        <name>a divalent metal cation</name>
        <dbReference type="ChEBI" id="CHEBI:60240"/>
    </cofactor>
</comment>
<accession>A0ABW9I747</accession>
<dbReference type="EMBL" id="JBJVNI010000036">
    <property type="protein sequence ID" value="MFM9615498.1"/>
    <property type="molecule type" value="Genomic_DNA"/>
</dbReference>
<name>A0ABW9I747_9ACTN</name>
<keyword evidence="2" id="KW-0479">Metal-binding</keyword>
<dbReference type="Pfam" id="PF13359">
    <property type="entry name" value="DDE_Tnp_4"/>
    <property type="match status" value="1"/>
</dbReference>
<sequence length="104" mass="11146">MRLRTLADVVEHLGSSGMTGIIDGTEIRVRRPAVGRKDRDRFISGKNKRNAVKSMVVTDGEGRVLWCSPTRPASCADIAHACQLGLVTLLADAPAVEILADAGY</sequence>
<gene>
    <name evidence="4" type="ORF">ACKI18_43295</name>
</gene>
<evidence type="ECO:0000256" key="2">
    <source>
        <dbReference type="ARBA" id="ARBA00022723"/>
    </source>
</evidence>
<keyword evidence="5" id="KW-1185">Reference proteome</keyword>
<comment type="caution">
    <text evidence="4">The sequence shown here is derived from an EMBL/GenBank/DDBJ whole genome shotgun (WGS) entry which is preliminary data.</text>
</comment>
<reference evidence="4 5" key="1">
    <citation type="submission" date="2024-12" db="EMBL/GenBank/DDBJ databases">
        <title>Forecasting of Potato common scab and diversities of Pathogenic streptomyces spp. in china.</title>
        <authorList>
            <person name="Handique U."/>
            <person name="Wu J."/>
        </authorList>
    </citation>
    <scope>NUCLEOTIDE SEQUENCE [LARGE SCALE GENOMIC DNA]</scope>
    <source>
        <strain evidence="4 5">ZRIMU1530</strain>
    </source>
</reference>